<keyword evidence="2" id="KW-1185">Reference proteome</keyword>
<dbReference type="EMBL" id="CM042037">
    <property type="protein sequence ID" value="KAI3742482.1"/>
    <property type="molecule type" value="Genomic_DNA"/>
</dbReference>
<organism evidence="1 2">
    <name type="scientific">Smallanthus sonchifolius</name>
    <dbReference type="NCBI Taxonomy" id="185202"/>
    <lineage>
        <taxon>Eukaryota</taxon>
        <taxon>Viridiplantae</taxon>
        <taxon>Streptophyta</taxon>
        <taxon>Embryophyta</taxon>
        <taxon>Tracheophyta</taxon>
        <taxon>Spermatophyta</taxon>
        <taxon>Magnoliopsida</taxon>
        <taxon>eudicotyledons</taxon>
        <taxon>Gunneridae</taxon>
        <taxon>Pentapetalae</taxon>
        <taxon>asterids</taxon>
        <taxon>campanulids</taxon>
        <taxon>Asterales</taxon>
        <taxon>Asteraceae</taxon>
        <taxon>Asteroideae</taxon>
        <taxon>Heliantheae alliance</taxon>
        <taxon>Millerieae</taxon>
        <taxon>Smallanthus</taxon>
    </lineage>
</organism>
<gene>
    <name evidence="1" type="ORF">L1987_60166</name>
</gene>
<comment type="caution">
    <text evidence="1">The sequence shown here is derived from an EMBL/GenBank/DDBJ whole genome shotgun (WGS) entry which is preliminary data.</text>
</comment>
<evidence type="ECO:0000313" key="2">
    <source>
        <dbReference type="Proteomes" id="UP001056120"/>
    </source>
</evidence>
<dbReference type="Proteomes" id="UP001056120">
    <property type="component" value="Linkage Group LG20"/>
</dbReference>
<evidence type="ECO:0000313" key="1">
    <source>
        <dbReference type="EMBL" id="KAI3742482.1"/>
    </source>
</evidence>
<proteinExistence type="predicted"/>
<reference evidence="2" key="1">
    <citation type="journal article" date="2022" name="Mol. Ecol. Resour.">
        <title>The genomes of chicory, endive, great burdock and yacon provide insights into Asteraceae palaeo-polyploidization history and plant inulin production.</title>
        <authorList>
            <person name="Fan W."/>
            <person name="Wang S."/>
            <person name="Wang H."/>
            <person name="Wang A."/>
            <person name="Jiang F."/>
            <person name="Liu H."/>
            <person name="Zhao H."/>
            <person name="Xu D."/>
            <person name="Zhang Y."/>
        </authorList>
    </citation>
    <scope>NUCLEOTIDE SEQUENCE [LARGE SCALE GENOMIC DNA]</scope>
    <source>
        <strain evidence="2">cv. Yunnan</strain>
    </source>
</reference>
<protein>
    <submittedName>
        <fullName evidence="1">Uncharacterized protein</fullName>
    </submittedName>
</protein>
<name>A0ACB9D856_9ASTR</name>
<reference evidence="1 2" key="2">
    <citation type="journal article" date="2022" name="Mol. Ecol. Resour.">
        <title>The genomes of chicory, endive, great burdock and yacon provide insights into Asteraceae paleo-polyploidization history and plant inulin production.</title>
        <authorList>
            <person name="Fan W."/>
            <person name="Wang S."/>
            <person name="Wang H."/>
            <person name="Wang A."/>
            <person name="Jiang F."/>
            <person name="Liu H."/>
            <person name="Zhao H."/>
            <person name="Xu D."/>
            <person name="Zhang Y."/>
        </authorList>
    </citation>
    <scope>NUCLEOTIDE SEQUENCE [LARGE SCALE GENOMIC DNA]</scope>
    <source>
        <strain evidence="2">cv. Yunnan</strain>
        <tissue evidence="1">Leaves</tissue>
    </source>
</reference>
<accession>A0ACB9D856</accession>
<sequence length="96" mass="10907">MDLERKRVAPTSSKNGVVGSVWESRMKDSLKVFNGDKNNQEIEEKKCNRPNLQSSVHLPHLQPCSGSGWLTDGEVMYIRQRQLLCYLDENVTVVST</sequence>